<dbReference type="EMBL" id="CP021354">
    <property type="protein sequence ID" value="AWK75058.1"/>
    <property type="molecule type" value="Genomic_DNA"/>
</dbReference>
<proteinExistence type="predicted"/>
<organism evidence="2 3">
    <name type="scientific">Rhodococcus oxybenzonivorans</name>
    <dbReference type="NCBI Taxonomy" id="1990687"/>
    <lineage>
        <taxon>Bacteria</taxon>
        <taxon>Bacillati</taxon>
        <taxon>Actinomycetota</taxon>
        <taxon>Actinomycetes</taxon>
        <taxon>Mycobacteriales</taxon>
        <taxon>Nocardiaceae</taxon>
        <taxon>Rhodococcus</taxon>
    </lineage>
</organism>
<dbReference type="AlphaFoldDB" id="A0A2S2C2Q0"/>
<reference evidence="2 3" key="1">
    <citation type="submission" date="2017-05" db="EMBL/GenBank/DDBJ databases">
        <title>Isolation of Rhodococcus sp. S2-17 biodegrading of BP-3.</title>
        <authorList>
            <person name="Lee Y."/>
            <person name="Kim K.H."/>
            <person name="Chun B.H."/>
            <person name="Jung H.S."/>
            <person name="Jeon C.O."/>
        </authorList>
    </citation>
    <scope>NUCLEOTIDE SEQUENCE [LARGE SCALE GENOMIC DNA]</scope>
    <source>
        <strain evidence="2 3">S2-17</strain>
    </source>
</reference>
<evidence type="ECO:0000313" key="2">
    <source>
        <dbReference type="EMBL" id="AWK75058.1"/>
    </source>
</evidence>
<dbReference type="RefSeq" id="WP_109334554.1">
    <property type="nucleotide sequence ID" value="NZ_CP021354.1"/>
</dbReference>
<feature type="compositionally biased region" description="Basic and acidic residues" evidence="1">
    <location>
        <begin position="222"/>
        <end position="239"/>
    </location>
</feature>
<evidence type="ECO:0000256" key="1">
    <source>
        <dbReference type="SAM" id="MobiDB-lite"/>
    </source>
</evidence>
<sequence length="247" mass="27208">MHVLLLDVEGRVLEQFLNEGLTFAEADGWRRFAPVHRDLFDNFLFIATTPAVGEGTWARFPTACTMYLSAVGGDLQRPPPLIPPEVAATVAEVLSQFRRTQPGDKFVEGLGRITEHQYQLAEQLFYGLGGDLGDGLWAAGLRVYSKMMSARISDGFVHPALGGHLWHDVPAGPPHLPDSGRDVTILDTIEALSQTWRTSRTERPRIERTILDHAHTLGWTEDPGRALERHGASDAERPPTGDGLTAL</sequence>
<dbReference type="KEGG" id="roz:CBI38_29415"/>
<evidence type="ECO:0000313" key="3">
    <source>
        <dbReference type="Proteomes" id="UP000245711"/>
    </source>
</evidence>
<dbReference type="OrthoDB" id="4464109at2"/>
<dbReference type="Proteomes" id="UP000245711">
    <property type="component" value="Chromosome"/>
</dbReference>
<name>A0A2S2C2Q0_9NOCA</name>
<protein>
    <submittedName>
        <fullName evidence="2">Uncharacterized protein</fullName>
    </submittedName>
</protein>
<feature type="region of interest" description="Disordered" evidence="1">
    <location>
        <begin position="221"/>
        <end position="247"/>
    </location>
</feature>
<keyword evidence="3" id="KW-1185">Reference proteome</keyword>
<accession>A0A2S2C2Q0</accession>
<gene>
    <name evidence="2" type="ORF">CBI38_29415</name>
</gene>